<evidence type="ECO:0000313" key="4">
    <source>
        <dbReference type="Proteomes" id="UP001642487"/>
    </source>
</evidence>
<dbReference type="InterPro" id="IPR001360">
    <property type="entry name" value="Glyco_hydro_1"/>
</dbReference>
<name>A0ABP0YNZ5_9ROSI</name>
<dbReference type="Proteomes" id="UP001642487">
    <property type="component" value="Chromosome 5"/>
</dbReference>
<dbReference type="PANTHER" id="PTHR10353">
    <property type="entry name" value="GLYCOSYL HYDROLASE"/>
    <property type="match status" value="1"/>
</dbReference>
<dbReference type="InterPro" id="IPR017853">
    <property type="entry name" value="GH"/>
</dbReference>
<evidence type="ECO:0000256" key="2">
    <source>
        <dbReference type="RuleBase" id="RU003690"/>
    </source>
</evidence>
<evidence type="ECO:0000256" key="1">
    <source>
        <dbReference type="ARBA" id="ARBA00010838"/>
    </source>
</evidence>
<gene>
    <name evidence="3" type="ORF">CITCOLO1_LOCUS14385</name>
</gene>
<dbReference type="Gene3D" id="3.20.20.80">
    <property type="entry name" value="Glycosidases"/>
    <property type="match status" value="1"/>
</dbReference>
<keyword evidence="4" id="KW-1185">Reference proteome</keyword>
<proteinExistence type="inferred from homology"/>
<comment type="similarity">
    <text evidence="1 2">Belongs to the glycosyl hydrolase 1 family.</text>
</comment>
<dbReference type="SUPFAM" id="SSF51445">
    <property type="entry name" value="(Trans)glycosidases"/>
    <property type="match status" value="1"/>
</dbReference>
<organism evidence="3 4">
    <name type="scientific">Citrullus colocynthis</name>
    <name type="common">colocynth</name>
    <dbReference type="NCBI Taxonomy" id="252529"/>
    <lineage>
        <taxon>Eukaryota</taxon>
        <taxon>Viridiplantae</taxon>
        <taxon>Streptophyta</taxon>
        <taxon>Embryophyta</taxon>
        <taxon>Tracheophyta</taxon>
        <taxon>Spermatophyta</taxon>
        <taxon>Magnoliopsida</taxon>
        <taxon>eudicotyledons</taxon>
        <taxon>Gunneridae</taxon>
        <taxon>Pentapetalae</taxon>
        <taxon>rosids</taxon>
        <taxon>fabids</taxon>
        <taxon>Cucurbitales</taxon>
        <taxon>Cucurbitaceae</taxon>
        <taxon>Benincaseae</taxon>
        <taxon>Citrullus</taxon>
    </lineage>
</organism>
<protein>
    <recommendedName>
        <fullName evidence="5">Beta-glucosidase</fullName>
    </recommendedName>
</protein>
<dbReference type="PRINTS" id="PR00131">
    <property type="entry name" value="GLHYDRLASE1"/>
</dbReference>
<evidence type="ECO:0008006" key="5">
    <source>
        <dbReference type="Google" id="ProtNLM"/>
    </source>
</evidence>
<dbReference type="EMBL" id="OZ021739">
    <property type="protein sequence ID" value="CAK9322248.1"/>
    <property type="molecule type" value="Genomic_DNA"/>
</dbReference>
<sequence>MQSHIAAVRDALRNGSNVKGYFTWSFLDVYELLSGYSTGYGLIYLDLDDPDLKRYPKLSAKWYSNFLKGKAAF</sequence>
<reference evidence="3 4" key="1">
    <citation type="submission" date="2024-03" db="EMBL/GenBank/DDBJ databases">
        <authorList>
            <person name="Gkanogiannis A."/>
            <person name="Becerra Lopez-Lavalle L."/>
        </authorList>
    </citation>
    <scope>NUCLEOTIDE SEQUENCE [LARGE SCALE GENOMIC DNA]</scope>
</reference>
<accession>A0ABP0YNZ5</accession>
<dbReference type="PANTHER" id="PTHR10353:SF29">
    <property type="entry name" value="BETA-GLUCOSIDASE 11"/>
    <property type="match status" value="1"/>
</dbReference>
<dbReference type="Pfam" id="PF00232">
    <property type="entry name" value="Glyco_hydro_1"/>
    <property type="match status" value="1"/>
</dbReference>
<evidence type="ECO:0000313" key="3">
    <source>
        <dbReference type="EMBL" id="CAK9322248.1"/>
    </source>
</evidence>